<dbReference type="Proteomes" id="UP000620133">
    <property type="component" value="Chromosome"/>
</dbReference>
<protein>
    <submittedName>
        <fullName evidence="1">Molybdopterin oxidoreductase</fullName>
    </submittedName>
</protein>
<proteinExistence type="predicted"/>
<dbReference type="KEGG" id="manr:MPAN_007610"/>
<evidence type="ECO:0000313" key="2">
    <source>
        <dbReference type="Proteomes" id="UP000620133"/>
    </source>
</evidence>
<dbReference type="InterPro" id="IPR036593">
    <property type="entry name" value="CPE0013-like_sf"/>
</dbReference>
<dbReference type="AlphaFoldDB" id="A0A7U9TGQ2"/>
<dbReference type="SUPFAM" id="SSF160148">
    <property type="entry name" value="CPE0013-like"/>
    <property type="match status" value="1"/>
</dbReference>
<dbReference type="EMBL" id="AP024412">
    <property type="protein sequence ID" value="BCR35868.1"/>
    <property type="molecule type" value="Genomic_DNA"/>
</dbReference>
<dbReference type="Pfam" id="PF07892">
    <property type="entry name" value="DUF1667"/>
    <property type="match status" value="1"/>
</dbReference>
<sequence>MENKELICIMCPIGCHVTIDKDLNVTGNKCKRGVAYAIEEMTHPKRILTTTVKTTSTTYPRVSVKTNKPLEKELIFDALKKLNGIILEKDVKIGDVIIKHICDTEVDIVATKQIHI</sequence>
<keyword evidence="2" id="KW-1185">Reference proteome</keyword>
<reference evidence="1" key="1">
    <citation type="submission" date="2021-01" db="EMBL/GenBank/DDBJ databases">
        <title>Draft genome sequence of Acholeplasmataceae bacterium strain Mahy22.</title>
        <authorList>
            <person name="Watanabe M."/>
            <person name="Kojima H."/>
            <person name="Fukui M."/>
        </authorList>
    </citation>
    <scope>NUCLEOTIDE SEQUENCE</scope>
    <source>
        <strain evidence="1">Mahy22</strain>
    </source>
</reference>
<organism evidence="1 2">
    <name type="scientific">Mariniplasma anaerobium</name>
    <dbReference type="NCBI Taxonomy" id="2735436"/>
    <lineage>
        <taxon>Bacteria</taxon>
        <taxon>Bacillati</taxon>
        <taxon>Mycoplasmatota</taxon>
        <taxon>Mollicutes</taxon>
        <taxon>Acholeplasmatales</taxon>
        <taxon>Acholeplasmataceae</taxon>
        <taxon>Mariniplasma</taxon>
    </lineage>
</organism>
<dbReference type="Gene3D" id="3.10.530.10">
    <property type="entry name" value="CPE0013-like"/>
    <property type="match status" value="1"/>
</dbReference>
<evidence type="ECO:0000313" key="1">
    <source>
        <dbReference type="EMBL" id="BCR35868.1"/>
    </source>
</evidence>
<accession>A0A7U9TGQ2</accession>
<dbReference type="RefSeq" id="WP_176238699.1">
    <property type="nucleotide sequence ID" value="NZ_AP024412.1"/>
</dbReference>
<gene>
    <name evidence="1" type="ORF">MPAN_007610</name>
</gene>
<dbReference type="PANTHER" id="PTHR39450">
    <property type="entry name" value="MOLYBDOPTERIN OXIDOREDUCTASE, 4FE-4S CLUSTER-BINDING SUBUNIT"/>
    <property type="match status" value="1"/>
</dbReference>
<dbReference type="PANTHER" id="PTHR39450:SF1">
    <property type="entry name" value="DUF1667 DOMAIN-CONTAINING PROTEIN"/>
    <property type="match status" value="1"/>
</dbReference>
<name>A0A7U9TGQ2_9MOLU</name>
<dbReference type="InterPro" id="IPR012460">
    <property type="entry name" value="DUF1667"/>
</dbReference>